<comment type="caution">
    <text evidence="5">The sequence shown here is derived from an EMBL/GenBank/DDBJ whole genome shotgun (WGS) entry which is preliminary data.</text>
</comment>
<evidence type="ECO:0000256" key="1">
    <source>
        <dbReference type="ARBA" id="ARBA00022679"/>
    </source>
</evidence>
<reference evidence="5" key="1">
    <citation type="submission" date="2019-01" db="EMBL/GenBank/DDBJ databases">
        <authorList>
            <person name="Lista F."/>
            <person name="Anselmo A."/>
        </authorList>
    </citation>
    <scope>NUCLEOTIDE SEQUENCE</scope>
    <source>
        <strain evidence="5">5S</strain>
    </source>
</reference>
<dbReference type="EMBL" id="SDCR01000009">
    <property type="protein sequence ID" value="TCX73579.1"/>
    <property type="molecule type" value="Genomic_DNA"/>
</dbReference>
<dbReference type="GO" id="GO:0016779">
    <property type="term" value="F:nucleotidyltransferase activity"/>
    <property type="evidence" value="ECO:0007669"/>
    <property type="project" value="UniProtKB-KW"/>
</dbReference>
<dbReference type="NCBIfam" id="TIGR03135">
    <property type="entry name" value="malonate_mdcG"/>
    <property type="match status" value="1"/>
</dbReference>
<evidence type="ECO:0000259" key="3">
    <source>
        <dbReference type="Pfam" id="PF10620"/>
    </source>
</evidence>
<dbReference type="Pfam" id="PF20866">
    <property type="entry name" value="MdcG_N"/>
    <property type="match status" value="1"/>
</dbReference>
<protein>
    <submittedName>
        <fullName evidence="5">Malonate decarboxylase holo-[acyl-carrier-protein] synthase</fullName>
    </submittedName>
</protein>
<name>A0A483LID1_KLEPN</name>
<proteinExistence type="predicted"/>
<dbReference type="RefSeq" id="WP_080892964.1">
    <property type="nucleotide sequence ID" value="NZ_FWMF01000002.1"/>
</dbReference>
<evidence type="ECO:0000259" key="4">
    <source>
        <dbReference type="Pfam" id="PF20866"/>
    </source>
</evidence>
<sequence>MSALQRHTLCWLESAELRLIARQLNGAFSALPASLREELRDYLLSGYLPGIVRRGIRDEASISLGFCFPQRWQGQRLRLATVASLQAVTRVSTPEQTAILPAVNRTSAIRAFSALRQAWRGPETGLGVWGSVALEMTTPWLWTDSRSDLDIRITPCHEMALSDCYSVLTDIAQQYSVRIDGEINLPNGFSINIKEWFSRSLTLLAKGETDVELMTRQDVDGLIKHLSMIYIKGN</sequence>
<feature type="domain" description="Phosphoribosyl-dephospho-CoA transferase MdcG N-terminal" evidence="4">
    <location>
        <begin position="5"/>
        <end position="94"/>
    </location>
</feature>
<gene>
    <name evidence="5" type="primary">mdcG</name>
    <name evidence="5" type="ORF">ETE60_14325</name>
</gene>
<dbReference type="InterPro" id="IPR049180">
    <property type="entry name" value="MdcG_C"/>
</dbReference>
<keyword evidence="2" id="KW-0548">Nucleotidyltransferase</keyword>
<keyword evidence="1" id="KW-0808">Transferase</keyword>
<organism evidence="5">
    <name type="scientific">Klebsiella pneumoniae</name>
    <dbReference type="NCBI Taxonomy" id="573"/>
    <lineage>
        <taxon>Bacteria</taxon>
        <taxon>Pseudomonadati</taxon>
        <taxon>Pseudomonadota</taxon>
        <taxon>Gammaproteobacteria</taxon>
        <taxon>Enterobacterales</taxon>
        <taxon>Enterobacteriaceae</taxon>
        <taxon>Klebsiella/Raoultella group</taxon>
        <taxon>Klebsiella</taxon>
        <taxon>Klebsiella pneumoniae complex</taxon>
    </lineage>
</organism>
<evidence type="ECO:0000256" key="2">
    <source>
        <dbReference type="ARBA" id="ARBA00022695"/>
    </source>
</evidence>
<dbReference type="InterPro" id="IPR017557">
    <property type="entry name" value="Holo-ACP_synthase"/>
</dbReference>
<dbReference type="Pfam" id="PF10620">
    <property type="entry name" value="MdcG"/>
    <property type="match status" value="1"/>
</dbReference>
<feature type="domain" description="Phosphoribosyl-dephospho-CoA transferase MdcG C-terminal" evidence="3">
    <location>
        <begin position="106"/>
        <end position="216"/>
    </location>
</feature>
<dbReference type="InterPro" id="IPR048903">
    <property type="entry name" value="MdcG_N"/>
</dbReference>
<evidence type="ECO:0000313" key="5">
    <source>
        <dbReference type="EMBL" id="TCX73579.1"/>
    </source>
</evidence>
<accession>A0A483LID1</accession>
<dbReference type="AlphaFoldDB" id="A0A483LID1"/>